<name>A0ABX5EGQ0_9MICO</name>
<dbReference type="EMBL" id="PVTX01000002">
    <property type="protein sequence ID" value="PRZ08602.1"/>
    <property type="molecule type" value="Genomic_DNA"/>
</dbReference>
<evidence type="ECO:0008006" key="3">
    <source>
        <dbReference type="Google" id="ProtNLM"/>
    </source>
</evidence>
<dbReference type="InterPro" id="IPR046275">
    <property type="entry name" value="DUF6308"/>
</dbReference>
<sequence length="224" mass="25201">MTTPHDQLAAHTATTVPLPSILSDSRRAEAIDHLHRYFGRLTNDSGWAGSRFERFLGGGDEIAVADRFVPADLVAVTLLSVQVPPRAALQLLEDRQREFATLLSRVPRALDLVDVDPSLIDEDWPAWQLWSQLKRLPGVGWVTAGKLLARKRPRLVPVYDSVVRDAVSPDGSFWTWLANALRADECALHRHLLSLRREAGIGDDISALRVFDVVVWMEHRYRQS</sequence>
<evidence type="ECO:0000313" key="1">
    <source>
        <dbReference type="EMBL" id="PRZ08602.1"/>
    </source>
</evidence>
<accession>A0ABX5EGQ0</accession>
<dbReference type="Pfam" id="PF19827">
    <property type="entry name" value="DUF6308"/>
    <property type="match status" value="1"/>
</dbReference>
<gene>
    <name evidence="1" type="ORF">BCL65_102144</name>
</gene>
<proteinExistence type="predicted"/>
<dbReference type="RefSeq" id="WP_106265468.1">
    <property type="nucleotide sequence ID" value="NZ_PVTX01000002.1"/>
</dbReference>
<dbReference type="Proteomes" id="UP000239895">
    <property type="component" value="Unassembled WGS sequence"/>
</dbReference>
<protein>
    <recommendedName>
        <fullName evidence="3">DNA-3-methyladenine glycosylase 2 family protein</fullName>
    </recommendedName>
</protein>
<keyword evidence="2" id="KW-1185">Reference proteome</keyword>
<evidence type="ECO:0000313" key="2">
    <source>
        <dbReference type="Proteomes" id="UP000239895"/>
    </source>
</evidence>
<organism evidence="1 2">
    <name type="scientific">Isoptericola halotolerans</name>
    <dbReference type="NCBI Taxonomy" id="300560"/>
    <lineage>
        <taxon>Bacteria</taxon>
        <taxon>Bacillati</taxon>
        <taxon>Actinomycetota</taxon>
        <taxon>Actinomycetes</taxon>
        <taxon>Micrococcales</taxon>
        <taxon>Promicromonosporaceae</taxon>
        <taxon>Isoptericola</taxon>
    </lineage>
</organism>
<comment type="caution">
    <text evidence="1">The sequence shown here is derived from an EMBL/GenBank/DDBJ whole genome shotgun (WGS) entry which is preliminary data.</text>
</comment>
<reference evidence="1 2" key="1">
    <citation type="submission" date="2018-03" db="EMBL/GenBank/DDBJ databases">
        <title>Comparative analysis of microorganisms from saline springs in Andes Mountain Range, Colombia.</title>
        <authorList>
            <person name="Rubin E."/>
        </authorList>
    </citation>
    <scope>NUCLEOTIDE SEQUENCE [LARGE SCALE GENOMIC DNA]</scope>
    <source>
        <strain evidence="1 2">CG 23</strain>
    </source>
</reference>